<evidence type="ECO:0000313" key="2">
    <source>
        <dbReference type="Proteomes" id="UP000694865"/>
    </source>
</evidence>
<proteinExistence type="predicted"/>
<evidence type="ECO:0000313" key="3">
    <source>
        <dbReference type="RefSeq" id="XP_006818318.1"/>
    </source>
</evidence>
<keyword evidence="2" id="KW-1185">Reference proteome</keyword>
<feature type="domain" description="Mos1 transposase HTH" evidence="1">
    <location>
        <begin position="6"/>
        <end position="49"/>
    </location>
</feature>
<dbReference type="InterPro" id="IPR041426">
    <property type="entry name" value="Mos1_HTH"/>
</dbReference>
<gene>
    <name evidence="3" type="primary">LOC100368076</name>
</gene>
<dbReference type="RefSeq" id="XP_006818318.1">
    <property type="nucleotide sequence ID" value="XM_006818255.1"/>
</dbReference>
<reference evidence="3" key="1">
    <citation type="submission" date="2025-08" db="UniProtKB">
        <authorList>
            <consortium name="RefSeq"/>
        </authorList>
    </citation>
    <scope>IDENTIFICATION</scope>
    <source>
        <tissue evidence="3">Testes</tissue>
    </source>
</reference>
<accession>A0ABM0ME77</accession>
<name>A0ABM0ME77_SACKO</name>
<dbReference type="GeneID" id="100368076"/>
<protein>
    <submittedName>
        <fullName evidence="3">Uncharacterized protein LOC100368076</fullName>
    </submittedName>
</protein>
<dbReference type="InterPro" id="IPR052709">
    <property type="entry name" value="Transposase-MT_Hybrid"/>
</dbReference>
<dbReference type="Pfam" id="PF17906">
    <property type="entry name" value="HTH_48"/>
    <property type="match status" value="1"/>
</dbReference>
<sequence length="146" mass="16782">MDQTEARAVIKYLNKKGMISKDIRKDMVTTLGQDSPSYSTVKKWVVNFKTVKSSNQREKKRKASSWSAVSPGQCTCPHSTGGFEPLPHPSYSPDLAPLDFYLFPKLKFHLRGHRFETDDDVIQAVEAYLRDQDETFFQRGIEKLEH</sequence>
<organism evidence="2 3">
    <name type="scientific">Saccoglossus kowalevskii</name>
    <name type="common">Acorn worm</name>
    <dbReference type="NCBI Taxonomy" id="10224"/>
    <lineage>
        <taxon>Eukaryota</taxon>
        <taxon>Metazoa</taxon>
        <taxon>Hemichordata</taxon>
        <taxon>Enteropneusta</taxon>
        <taxon>Harrimaniidae</taxon>
        <taxon>Saccoglossus</taxon>
    </lineage>
</organism>
<dbReference type="Proteomes" id="UP000694865">
    <property type="component" value="Unplaced"/>
</dbReference>
<dbReference type="PANTHER" id="PTHR46060:SF1">
    <property type="entry name" value="MARINER MOS1 TRANSPOSASE-LIKE PROTEIN"/>
    <property type="match status" value="1"/>
</dbReference>
<dbReference type="PANTHER" id="PTHR46060">
    <property type="entry name" value="MARINER MOS1 TRANSPOSASE-LIKE PROTEIN"/>
    <property type="match status" value="1"/>
</dbReference>
<dbReference type="Gene3D" id="3.30.420.10">
    <property type="entry name" value="Ribonuclease H-like superfamily/Ribonuclease H"/>
    <property type="match status" value="1"/>
</dbReference>
<dbReference type="InterPro" id="IPR036397">
    <property type="entry name" value="RNaseH_sf"/>
</dbReference>
<evidence type="ECO:0000259" key="1">
    <source>
        <dbReference type="Pfam" id="PF17906"/>
    </source>
</evidence>